<evidence type="ECO:0000313" key="1">
    <source>
        <dbReference type="EMBL" id="MRW89258.1"/>
    </source>
</evidence>
<accession>A0A6I2KTS7</accession>
<keyword evidence="2" id="KW-1185">Reference proteome</keyword>
<gene>
    <name evidence="1" type="ORF">GJ699_04615</name>
</gene>
<protein>
    <submittedName>
        <fullName evidence="1">Uncharacterized protein</fullName>
    </submittedName>
</protein>
<dbReference type="Proteomes" id="UP000433309">
    <property type="component" value="Unassembled WGS sequence"/>
</dbReference>
<evidence type="ECO:0000313" key="2">
    <source>
        <dbReference type="Proteomes" id="UP000433309"/>
    </source>
</evidence>
<reference evidence="1 2" key="1">
    <citation type="submission" date="2019-11" db="EMBL/GenBank/DDBJ databases">
        <title>Novel species isolated from a subtropical stream in China.</title>
        <authorList>
            <person name="Lu H."/>
        </authorList>
    </citation>
    <scope>NUCLEOTIDE SEQUENCE [LARGE SCALE GENOMIC DNA]</scope>
    <source>
        <strain evidence="1 2">FT80W</strain>
    </source>
</reference>
<organism evidence="1 2">
    <name type="scientific">Duganella guangzhouensis</name>
    <dbReference type="NCBI Taxonomy" id="2666084"/>
    <lineage>
        <taxon>Bacteria</taxon>
        <taxon>Pseudomonadati</taxon>
        <taxon>Pseudomonadota</taxon>
        <taxon>Betaproteobacteria</taxon>
        <taxon>Burkholderiales</taxon>
        <taxon>Oxalobacteraceae</taxon>
        <taxon>Telluria group</taxon>
        <taxon>Duganella</taxon>
    </lineage>
</organism>
<dbReference type="AlphaFoldDB" id="A0A6I2KTS7"/>
<dbReference type="RefSeq" id="WP_154373561.1">
    <property type="nucleotide sequence ID" value="NZ_WKJK01000002.1"/>
</dbReference>
<proteinExistence type="predicted"/>
<name>A0A6I2KTS7_9BURK</name>
<comment type="caution">
    <text evidence="1">The sequence shown here is derived from an EMBL/GenBank/DDBJ whole genome shotgun (WGS) entry which is preliminary data.</text>
</comment>
<dbReference type="EMBL" id="WKJK01000002">
    <property type="protein sequence ID" value="MRW89258.1"/>
    <property type="molecule type" value="Genomic_DNA"/>
</dbReference>
<sequence length="72" mass="8291">MGKIVAAALDLDVLLAAYSAGRMGRREIEQASELWFGQILQEMAHRHLPLPRVDARQHYNLTQQRLFERVFG</sequence>